<evidence type="ECO:0000313" key="5">
    <source>
        <dbReference type="Proteomes" id="UP000663946"/>
    </source>
</evidence>
<sequence>MTDNQEVQRPLQLSPTQRQEIFDAEIVPAIGAKGTPVANPTFTVVSGQPGAGKSTMVRHLRSRFGGQATQIIIADDLNAYIPGNNMALLKGSHELEERNPLAVTEWYNQLFERSIEMRSNIILESCHSPRMYDDFLEQARSKGYNTELNIVATDRITSFTAIHDRFEKALANGFLASTVLPDARTHDHYYSIWPRVAFEVEDKKLFDRIAIVSRNGKTVFENEQVAEINGESNWKQRPAALGALMNTRNRPLDKNQQQWVMSVWDRLAKSTAFAQHPDSAKVPVGSYRNDVAISLREHSELNSLQPRAEYLLGFSKKLIRNLQRDVELIDSHKSRRYEFQDETFEEVFSEKMKDAHLSLKRVITTTFEALAEPDEAGSSHIRRGKAFNGPALGESSRITKRLNIGGDQGSNFATTEVAYNPEQAQSVNHKRPKFLVEVTKHVYRPIEEYNRMVFDRAGFPNLNRNRRELNVLIHLEDDKGYETPASLKTRLGQEKSSLFAKTMNEGQLPHQLASRTTGNLPMVLADVGNGKTFIAGEKFSLLENGRRIPKTISAGRILVRNENGNFSELSQRLAEGTERTLPSDAMVQLGLRPERVVGRVSVRETLFELDQRVRGNSHGRA</sequence>
<feature type="domain" description="Zeta toxin" evidence="3">
    <location>
        <begin position="38"/>
        <end position="221"/>
    </location>
</feature>
<keyword evidence="1" id="KW-0547">Nucleotide-binding</keyword>
<gene>
    <name evidence="4" type="ORF">G6M86_28110</name>
</gene>
<dbReference type="Gene3D" id="3.40.50.300">
    <property type="entry name" value="P-loop containing nucleotide triphosphate hydrolases"/>
    <property type="match status" value="1"/>
</dbReference>
<proteinExistence type="predicted"/>
<organism evidence="4 5">
    <name type="scientific">Agrobacterium tumefaciens</name>
    <dbReference type="NCBI Taxonomy" id="358"/>
    <lineage>
        <taxon>Bacteria</taxon>
        <taxon>Pseudomonadati</taxon>
        <taxon>Pseudomonadota</taxon>
        <taxon>Alphaproteobacteria</taxon>
        <taxon>Hyphomicrobiales</taxon>
        <taxon>Rhizobiaceae</taxon>
        <taxon>Rhizobium/Agrobacterium group</taxon>
        <taxon>Agrobacterium</taxon>
        <taxon>Agrobacterium tumefaciens complex</taxon>
    </lineage>
</organism>
<reference evidence="4" key="1">
    <citation type="submission" date="2020-02" db="EMBL/GenBank/DDBJ databases">
        <title>Unexpected conservation and global transmission of agrobacterial virulence plasmids.</title>
        <authorList>
            <person name="Weisberg A.J."/>
            <person name="Davis E.W. II"/>
            <person name="Tabima J.R."/>
            <person name="Belcher M.S."/>
            <person name="Miller M."/>
            <person name="Kuo C.-H."/>
            <person name="Loper J.E."/>
            <person name="Grunwald N.J."/>
            <person name="Putnam M.L."/>
            <person name="Chang J.H."/>
        </authorList>
    </citation>
    <scope>NUCLEOTIDE SEQUENCE</scope>
    <source>
        <strain evidence="4">Q15/94</strain>
        <plasmid evidence="4">pTiQ15_94</plasmid>
    </source>
</reference>
<dbReference type="GO" id="GO:0016301">
    <property type="term" value="F:kinase activity"/>
    <property type="evidence" value="ECO:0007669"/>
    <property type="project" value="InterPro"/>
</dbReference>
<geneLocation type="plasmid" evidence="4 5">
    <name>pTiQ15_94</name>
</geneLocation>
<evidence type="ECO:0000313" key="4">
    <source>
        <dbReference type="EMBL" id="QTG17158.1"/>
    </source>
</evidence>
<dbReference type="GO" id="GO:0005524">
    <property type="term" value="F:ATP binding"/>
    <property type="evidence" value="ECO:0007669"/>
    <property type="project" value="UniProtKB-KW"/>
</dbReference>
<protein>
    <recommendedName>
        <fullName evidence="3">Zeta toxin domain-containing protein</fullName>
    </recommendedName>
</protein>
<keyword evidence="2" id="KW-0067">ATP-binding</keyword>
<keyword evidence="4" id="KW-0614">Plasmid</keyword>
<dbReference type="SUPFAM" id="SSF52540">
    <property type="entry name" value="P-loop containing nucleoside triphosphate hydrolases"/>
    <property type="match status" value="1"/>
</dbReference>
<dbReference type="Pfam" id="PF06414">
    <property type="entry name" value="Zeta_toxin"/>
    <property type="match status" value="1"/>
</dbReference>
<dbReference type="Proteomes" id="UP000663946">
    <property type="component" value="Plasmid pTiQ15_94"/>
</dbReference>
<evidence type="ECO:0000259" key="3">
    <source>
        <dbReference type="Pfam" id="PF06414"/>
    </source>
</evidence>
<dbReference type="RefSeq" id="WP_333722905.1">
    <property type="nucleotide sequence ID" value="NZ_CP049220.1"/>
</dbReference>
<dbReference type="EMBL" id="CP049220">
    <property type="protein sequence ID" value="QTG17158.1"/>
    <property type="molecule type" value="Genomic_DNA"/>
</dbReference>
<evidence type="ECO:0000256" key="1">
    <source>
        <dbReference type="ARBA" id="ARBA00022741"/>
    </source>
</evidence>
<accession>A0AAJ4TDM0</accession>
<dbReference type="InterPro" id="IPR010488">
    <property type="entry name" value="Zeta_toxin_domain"/>
</dbReference>
<dbReference type="InterPro" id="IPR027417">
    <property type="entry name" value="P-loop_NTPase"/>
</dbReference>
<dbReference type="AlphaFoldDB" id="A0AAJ4TDM0"/>
<name>A0AAJ4TDM0_AGRTU</name>
<evidence type="ECO:0000256" key="2">
    <source>
        <dbReference type="ARBA" id="ARBA00022840"/>
    </source>
</evidence>